<dbReference type="InterPro" id="IPR027417">
    <property type="entry name" value="P-loop_NTPase"/>
</dbReference>
<dbReference type="Gene3D" id="3.40.50.300">
    <property type="entry name" value="P-loop containing nucleotide triphosphate hydrolases"/>
    <property type="match status" value="1"/>
</dbReference>
<name>A0ABY4RT29_9BACL</name>
<dbReference type="SUPFAM" id="SSF52540">
    <property type="entry name" value="P-loop containing nucleoside triphosphate hydrolases"/>
    <property type="match status" value="1"/>
</dbReference>
<dbReference type="InterPro" id="IPR050763">
    <property type="entry name" value="ABC_transporter_ATP-binding"/>
</dbReference>
<dbReference type="PROSITE" id="PS50893">
    <property type="entry name" value="ABC_TRANSPORTER_2"/>
    <property type="match status" value="1"/>
</dbReference>
<dbReference type="PANTHER" id="PTHR42711:SF17">
    <property type="entry name" value="ABC TRANSPORTER ATP-BINDING PROTEIN"/>
    <property type="match status" value="1"/>
</dbReference>
<evidence type="ECO:0000259" key="4">
    <source>
        <dbReference type="PROSITE" id="PS50893"/>
    </source>
</evidence>
<evidence type="ECO:0000313" key="5">
    <source>
        <dbReference type="EMBL" id="UQZ85263.1"/>
    </source>
</evidence>
<dbReference type="EMBL" id="CP027059">
    <property type="protein sequence ID" value="UQZ85263.1"/>
    <property type="molecule type" value="Genomic_DNA"/>
</dbReference>
<evidence type="ECO:0000256" key="3">
    <source>
        <dbReference type="ARBA" id="ARBA00022840"/>
    </source>
</evidence>
<dbReference type="Pfam" id="PF00005">
    <property type="entry name" value="ABC_tran"/>
    <property type="match status" value="1"/>
</dbReference>
<dbReference type="RefSeq" id="WP_249860922.1">
    <property type="nucleotide sequence ID" value="NZ_CP027059.1"/>
</dbReference>
<feature type="domain" description="ABC transporter" evidence="4">
    <location>
        <begin position="5"/>
        <end position="228"/>
    </location>
</feature>
<dbReference type="GO" id="GO:0005524">
    <property type="term" value="F:ATP binding"/>
    <property type="evidence" value="ECO:0007669"/>
    <property type="project" value="UniProtKB-KW"/>
</dbReference>
<evidence type="ECO:0000256" key="2">
    <source>
        <dbReference type="ARBA" id="ARBA00022741"/>
    </source>
</evidence>
<protein>
    <submittedName>
        <fullName evidence="5">Daunorubicin/doxorubicin resistance ATP-binding protein DrrA</fullName>
        <ecNumber evidence="5">3.6.3.-</ecNumber>
    </submittedName>
</protein>
<dbReference type="InterPro" id="IPR003593">
    <property type="entry name" value="AAA+_ATPase"/>
</dbReference>
<dbReference type="Proteomes" id="UP001057134">
    <property type="component" value="Chromosome"/>
</dbReference>
<sequence length="307" mass="33107">MKPVIQLDHVTKQFKGKTAVDDLSLTIQEGEIVALLGPNGAGKTTTVSMTLGLQQPSSGTIRLLGGSPQDRGVKDRFGAMLQDVNVIDGLKVGETIDLFRSYYSKPLTLDHLLEVSGLKEERSKMASSLSGGQKRRLNFALALAGDPSVLFLDEPTVGMDVTSRHLFWETIRAMAGRGRTIILTTHYIEEADAIADRVVVINQGKLIADGTPAEIKATTNGRTLSFTAGPGVTEETLRSVLGISDAVWNGRRVKLTSTDTDCLIFAIVQNKLDVKDIEIQSGGLEDAFQSLVLGQAGSFEYTGDDKR</sequence>
<dbReference type="CDD" id="cd03230">
    <property type="entry name" value="ABC_DR_subfamily_A"/>
    <property type="match status" value="1"/>
</dbReference>
<reference evidence="5" key="2">
    <citation type="journal article" date="2021" name="J Anim Sci Technol">
        <title>Complete genome sequence of Paenibacillus konkukensis sp. nov. SK3146 as a potential probiotic strain.</title>
        <authorList>
            <person name="Jung H.I."/>
            <person name="Park S."/>
            <person name="Niu K.M."/>
            <person name="Lee S.W."/>
            <person name="Kothari D."/>
            <person name="Yi K.J."/>
            <person name="Kim S.K."/>
        </authorList>
    </citation>
    <scope>NUCLEOTIDE SEQUENCE</scope>
    <source>
        <strain evidence="5">SK3146</strain>
    </source>
</reference>
<keyword evidence="5" id="KW-0378">Hydrolase</keyword>
<dbReference type="EC" id="3.6.3.-" evidence="5"/>
<dbReference type="InterPro" id="IPR017871">
    <property type="entry name" value="ABC_transporter-like_CS"/>
</dbReference>
<keyword evidence="3 5" id="KW-0067">ATP-binding</keyword>
<dbReference type="GO" id="GO:0016787">
    <property type="term" value="F:hydrolase activity"/>
    <property type="evidence" value="ECO:0007669"/>
    <property type="project" value="UniProtKB-KW"/>
</dbReference>
<evidence type="ECO:0000313" key="6">
    <source>
        <dbReference type="Proteomes" id="UP001057134"/>
    </source>
</evidence>
<accession>A0ABY4RT29</accession>
<dbReference type="PROSITE" id="PS00211">
    <property type="entry name" value="ABC_TRANSPORTER_1"/>
    <property type="match status" value="1"/>
</dbReference>
<dbReference type="InterPro" id="IPR003439">
    <property type="entry name" value="ABC_transporter-like_ATP-bd"/>
</dbReference>
<dbReference type="SMART" id="SM00382">
    <property type="entry name" value="AAA"/>
    <property type="match status" value="1"/>
</dbReference>
<dbReference type="PANTHER" id="PTHR42711">
    <property type="entry name" value="ABC TRANSPORTER ATP-BINDING PROTEIN"/>
    <property type="match status" value="1"/>
</dbReference>
<evidence type="ECO:0000256" key="1">
    <source>
        <dbReference type="ARBA" id="ARBA00022448"/>
    </source>
</evidence>
<keyword evidence="1" id="KW-0813">Transport</keyword>
<proteinExistence type="predicted"/>
<keyword evidence="6" id="KW-1185">Reference proteome</keyword>
<reference evidence="5" key="1">
    <citation type="submission" date="2018-02" db="EMBL/GenBank/DDBJ databases">
        <authorList>
            <person name="Kim S.-K."/>
            <person name="Jung H.-I."/>
            <person name="Lee S.-W."/>
        </authorList>
    </citation>
    <scope>NUCLEOTIDE SEQUENCE</scope>
    <source>
        <strain evidence="5">SK3146</strain>
    </source>
</reference>
<organism evidence="5 6">
    <name type="scientific">Paenibacillus konkukensis</name>
    <dbReference type="NCBI Taxonomy" id="2020716"/>
    <lineage>
        <taxon>Bacteria</taxon>
        <taxon>Bacillati</taxon>
        <taxon>Bacillota</taxon>
        <taxon>Bacilli</taxon>
        <taxon>Bacillales</taxon>
        <taxon>Paenibacillaceae</taxon>
        <taxon>Paenibacillus</taxon>
    </lineage>
</organism>
<keyword evidence="2" id="KW-0547">Nucleotide-binding</keyword>
<gene>
    <name evidence="5" type="primary">drrA_1</name>
    <name evidence="5" type="ORF">SK3146_04552</name>
</gene>